<dbReference type="OrthoDB" id="199285at2"/>
<dbReference type="InterPro" id="IPR002716">
    <property type="entry name" value="PIN_dom"/>
</dbReference>
<gene>
    <name evidence="2" type="ORF">NSMM_370090</name>
</gene>
<dbReference type="Proteomes" id="UP000198729">
    <property type="component" value="Unassembled WGS sequence"/>
</dbReference>
<dbReference type="Gene3D" id="3.40.50.1010">
    <property type="entry name" value="5'-nuclease"/>
    <property type="match status" value="1"/>
</dbReference>
<keyword evidence="3" id="KW-1185">Reference proteome</keyword>
<dbReference type="Pfam" id="PF01850">
    <property type="entry name" value="PIN"/>
    <property type="match status" value="1"/>
</dbReference>
<dbReference type="RefSeq" id="WP_090285474.1">
    <property type="nucleotide sequence ID" value="NZ_FMWO01000044.1"/>
</dbReference>
<protein>
    <submittedName>
        <fullName evidence="2">PIN (PilT N terminus) domain protein</fullName>
    </submittedName>
</protein>
<reference evidence="2 3" key="1">
    <citation type="submission" date="2016-10" db="EMBL/GenBank/DDBJ databases">
        <authorList>
            <person name="de Groot N.N."/>
        </authorList>
    </citation>
    <scope>NUCLEOTIDE SEQUENCE [LARGE SCALE GENOMIC DNA]</scope>
    <source>
        <strain evidence="2">1</strain>
    </source>
</reference>
<feature type="domain" description="PIN" evidence="1">
    <location>
        <begin position="3"/>
        <end position="116"/>
    </location>
</feature>
<proteinExistence type="predicted"/>
<dbReference type="SUPFAM" id="SSF88723">
    <property type="entry name" value="PIN domain-like"/>
    <property type="match status" value="1"/>
</dbReference>
<accession>A0A1G5SFH5</accession>
<dbReference type="EMBL" id="FMWO01000044">
    <property type="protein sequence ID" value="SCZ85311.1"/>
    <property type="molecule type" value="Genomic_DNA"/>
</dbReference>
<dbReference type="InterPro" id="IPR029060">
    <property type="entry name" value="PIN-like_dom_sf"/>
</dbReference>
<organism evidence="2 3">
    <name type="scientific">Nitrosomonas mobilis</name>
    <dbReference type="NCBI Taxonomy" id="51642"/>
    <lineage>
        <taxon>Bacteria</taxon>
        <taxon>Pseudomonadati</taxon>
        <taxon>Pseudomonadota</taxon>
        <taxon>Betaproteobacteria</taxon>
        <taxon>Nitrosomonadales</taxon>
        <taxon>Nitrosomonadaceae</taxon>
        <taxon>Nitrosomonas</taxon>
    </lineage>
</organism>
<sequence length="131" mass="14419">MNVVDSSAWLSYFASDGSSAVFAEPIEKLSKLLVPSITITEVFKNVLRQRGEEAALIVTAHMEQGKVIPLNSELAKDAAKFGVLHKLPLADSIIFATAQKYSAVIWTQDNDFEDLPNIKYISKSSTGRFNN</sequence>
<evidence type="ECO:0000259" key="1">
    <source>
        <dbReference type="Pfam" id="PF01850"/>
    </source>
</evidence>
<dbReference type="STRING" id="51642.NSMM_370090"/>
<dbReference type="CDD" id="cd18686">
    <property type="entry name" value="PIN_VapC-like"/>
    <property type="match status" value="1"/>
</dbReference>
<dbReference type="AlphaFoldDB" id="A0A1G5SFH5"/>
<name>A0A1G5SFH5_9PROT</name>
<evidence type="ECO:0000313" key="2">
    <source>
        <dbReference type="EMBL" id="SCZ85311.1"/>
    </source>
</evidence>
<evidence type="ECO:0000313" key="3">
    <source>
        <dbReference type="Proteomes" id="UP000198729"/>
    </source>
</evidence>